<proteinExistence type="predicted"/>
<protein>
    <submittedName>
        <fullName evidence="1">Uncharacterized protein</fullName>
    </submittedName>
</protein>
<organism evidence="1 2">
    <name type="scientific">Elysia crispata</name>
    <name type="common">lettuce slug</name>
    <dbReference type="NCBI Taxonomy" id="231223"/>
    <lineage>
        <taxon>Eukaryota</taxon>
        <taxon>Metazoa</taxon>
        <taxon>Spiralia</taxon>
        <taxon>Lophotrochozoa</taxon>
        <taxon>Mollusca</taxon>
        <taxon>Gastropoda</taxon>
        <taxon>Heterobranchia</taxon>
        <taxon>Euthyneura</taxon>
        <taxon>Panpulmonata</taxon>
        <taxon>Sacoglossa</taxon>
        <taxon>Placobranchoidea</taxon>
        <taxon>Plakobranchidae</taxon>
        <taxon>Elysia</taxon>
    </lineage>
</organism>
<keyword evidence="2" id="KW-1185">Reference proteome</keyword>
<dbReference type="EMBL" id="JAWDGP010003195">
    <property type="protein sequence ID" value="KAK3776624.1"/>
    <property type="molecule type" value="Genomic_DNA"/>
</dbReference>
<comment type="caution">
    <text evidence="1">The sequence shown here is derived from an EMBL/GenBank/DDBJ whole genome shotgun (WGS) entry which is preliminary data.</text>
</comment>
<gene>
    <name evidence="1" type="ORF">RRG08_063328</name>
</gene>
<reference evidence="1" key="1">
    <citation type="journal article" date="2023" name="G3 (Bethesda)">
        <title>A reference genome for the long-term kleptoplast-retaining sea slug Elysia crispata morphotype clarki.</title>
        <authorList>
            <person name="Eastman K.E."/>
            <person name="Pendleton A.L."/>
            <person name="Shaikh M.A."/>
            <person name="Suttiyut T."/>
            <person name="Ogas R."/>
            <person name="Tomko P."/>
            <person name="Gavelis G."/>
            <person name="Widhalm J.R."/>
            <person name="Wisecaver J.H."/>
        </authorList>
    </citation>
    <scope>NUCLEOTIDE SEQUENCE</scope>
    <source>
        <strain evidence="1">ECLA1</strain>
    </source>
</reference>
<sequence length="72" mass="7984">MIRKIPSSWVINQFAMNRERGGFEGRPQRTAALALPDQQPQLDASLDHASSQVDDNHTVNKIITITASKPTL</sequence>
<accession>A0AAE1DN26</accession>
<dbReference type="AlphaFoldDB" id="A0AAE1DN26"/>
<evidence type="ECO:0000313" key="2">
    <source>
        <dbReference type="Proteomes" id="UP001283361"/>
    </source>
</evidence>
<evidence type="ECO:0000313" key="1">
    <source>
        <dbReference type="EMBL" id="KAK3776624.1"/>
    </source>
</evidence>
<dbReference type="Proteomes" id="UP001283361">
    <property type="component" value="Unassembled WGS sequence"/>
</dbReference>
<name>A0AAE1DN26_9GAST</name>